<dbReference type="Proteomes" id="UP001266305">
    <property type="component" value="Unassembled WGS sequence"/>
</dbReference>
<proteinExistence type="predicted"/>
<comment type="caution">
    <text evidence="1">The sequence shown here is derived from an EMBL/GenBank/DDBJ whole genome shotgun (WGS) entry which is preliminary data.</text>
</comment>
<dbReference type="EMBL" id="JASSZA010000005">
    <property type="protein sequence ID" value="KAK2112273.1"/>
    <property type="molecule type" value="Genomic_DNA"/>
</dbReference>
<sequence>MGGLFSSKGSLAGRSPTMLGVRIAHIGVMCQRHVTVAAPAFPNTSQLWLLNFDPRLSTKEKRNNWEKDIAAVILPELEEPVAEPDSNALHLESPHPPLVSKCSSLLQLLMSQSEELLGIQVRAHLDKTLPTINILMSQDKRISSNPVAKIIYGDPVTFLSHLPRKSVVHCSKIWSCRKRITVEHLQHIVEQKNGKERVPILWHFLQKEAQLRLVKFLPEILALQRELVKRFQNIPQAEYRSIRGFISSHSSGEINLPQEYCSTDLDLDADFEILLPRRRGLGLCATALVSYLIRLHNEIVYVVEKLSEENSSYSVDASEVTDLHVISYEVERDLTPLILSNCQYQVEQGRETLQEFDLEKIQRQIISRFLQGKPRLSLKQPLECLLGEGEVPHPAV</sequence>
<keyword evidence="2" id="KW-1185">Reference proteome</keyword>
<dbReference type="PANTHER" id="PTHR22605:SF16">
    <property type="entry name" value="E3 UBIQUITIN-PROTEIN LIGASE RNF213"/>
    <property type="match status" value="1"/>
</dbReference>
<accession>A0ABQ9VSB3</accession>
<gene>
    <name evidence="1" type="ORF">P7K49_012020</name>
</gene>
<organism evidence="1 2">
    <name type="scientific">Saguinus oedipus</name>
    <name type="common">Cotton-top tamarin</name>
    <name type="synonym">Oedipomidas oedipus</name>
    <dbReference type="NCBI Taxonomy" id="9490"/>
    <lineage>
        <taxon>Eukaryota</taxon>
        <taxon>Metazoa</taxon>
        <taxon>Chordata</taxon>
        <taxon>Craniata</taxon>
        <taxon>Vertebrata</taxon>
        <taxon>Euteleostomi</taxon>
        <taxon>Mammalia</taxon>
        <taxon>Eutheria</taxon>
        <taxon>Euarchontoglires</taxon>
        <taxon>Primates</taxon>
        <taxon>Haplorrhini</taxon>
        <taxon>Platyrrhini</taxon>
        <taxon>Cebidae</taxon>
        <taxon>Callitrichinae</taxon>
        <taxon>Saguinus</taxon>
    </lineage>
</organism>
<protein>
    <submittedName>
        <fullName evidence="1">Uncharacterized protein</fullName>
    </submittedName>
</protein>
<evidence type="ECO:0000313" key="1">
    <source>
        <dbReference type="EMBL" id="KAK2112273.1"/>
    </source>
</evidence>
<reference evidence="1 2" key="1">
    <citation type="submission" date="2023-05" db="EMBL/GenBank/DDBJ databases">
        <title>B98-5 Cell Line De Novo Hybrid Assembly: An Optical Mapping Approach.</title>
        <authorList>
            <person name="Kananen K."/>
            <person name="Auerbach J.A."/>
            <person name="Kautto E."/>
            <person name="Blachly J.S."/>
        </authorList>
    </citation>
    <scope>NUCLEOTIDE SEQUENCE [LARGE SCALE GENOMIC DNA]</scope>
    <source>
        <strain evidence="1">B95-8</strain>
        <tissue evidence="1">Cell line</tissue>
    </source>
</reference>
<dbReference type="InterPro" id="IPR031248">
    <property type="entry name" value="RNF213"/>
</dbReference>
<name>A0ABQ9VSB3_SAGOE</name>
<evidence type="ECO:0000313" key="2">
    <source>
        <dbReference type="Proteomes" id="UP001266305"/>
    </source>
</evidence>
<dbReference type="PANTHER" id="PTHR22605">
    <property type="entry name" value="RZ-TYPE DOMAIN-CONTAINING PROTEIN"/>
    <property type="match status" value="1"/>
</dbReference>